<dbReference type="CDD" id="cd00202">
    <property type="entry name" value="ZnF_GATA"/>
    <property type="match status" value="1"/>
</dbReference>
<evidence type="ECO:0000256" key="2">
    <source>
        <dbReference type="SAM" id="MobiDB-lite"/>
    </source>
</evidence>
<evidence type="ECO:0000259" key="3">
    <source>
        <dbReference type="PROSITE" id="PS50114"/>
    </source>
</evidence>
<feature type="compositionally biased region" description="Basic residues" evidence="2">
    <location>
        <begin position="204"/>
        <end position="218"/>
    </location>
</feature>
<protein>
    <submittedName>
        <fullName evidence="4">GATA-type domain-containing protein</fullName>
    </submittedName>
</protein>
<dbReference type="AlphaFoldDB" id="A0A8H6SNT3"/>
<dbReference type="OrthoDB" id="515401at2759"/>
<dbReference type="InterPro" id="IPR051647">
    <property type="entry name" value="Mediator_comp_sub12"/>
</dbReference>
<keyword evidence="5" id="KW-1185">Reference proteome</keyword>
<dbReference type="EMBL" id="JACAZF010000006">
    <property type="protein sequence ID" value="KAF7302265.1"/>
    <property type="molecule type" value="Genomic_DNA"/>
</dbReference>
<keyword evidence="1" id="KW-0479">Metal-binding</keyword>
<dbReference type="Gene3D" id="3.30.50.10">
    <property type="entry name" value="Erythroid Transcription Factor GATA-1, subunit A"/>
    <property type="match status" value="1"/>
</dbReference>
<dbReference type="PANTHER" id="PTHR46007:SF8">
    <property type="entry name" value="C2H2-TYPE DOMAIN-CONTAINING PROTEIN"/>
    <property type="match status" value="1"/>
</dbReference>
<dbReference type="GO" id="GO:0008270">
    <property type="term" value="F:zinc ion binding"/>
    <property type="evidence" value="ECO:0007669"/>
    <property type="project" value="UniProtKB-KW"/>
</dbReference>
<feature type="compositionally biased region" description="Low complexity" evidence="2">
    <location>
        <begin position="382"/>
        <end position="409"/>
    </location>
</feature>
<dbReference type="SMART" id="SM00401">
    <property type="entry name" value="ZnF_GATA"/>
    <property type="match status" value="1"/>
</dbReference>
<organism evidence="4 5">
    <name type="scientific">Mycena indigotica</name>
    <dbReference type="NCBI Taxonomy" id="2126181"/>
    <lineage>
        <taxon>Eukaryota</taxon>
        <taxon>Fungi</taxon>
        <taxon>Dikarya</taxon>
        <taxon>Basidiomycota</taxon>
        <taxon>Agaricomycotina</taxon>
        <taxon>Agaricomycetes</taxon>
        <taxon>Agaricomycetidae</taxon>
        <taxon>Agaricales</taxon>
        <taxon>Marasmiineae</taxon>
        <taxon>Mycenaceae</taxon>
        <taxon>Mycena</taxon>
    </lineage>
</organism>
<keyword evidence="1" id="KW-0862">Zinc</keyword>
<sequence length="525" mass="56177">MEFDAPSHSHGARPGTASSSHNSDSGSPSPRTPSPPLPLPLAAGGKGGQGQQQVHVFGGGEEDERRPSLLQELYDEPVPAPHQHGQQHQHHYADWTSPASPPLPHQQQQQGHSQQGQGKEYTMVRRATLPYSRQEYAHQHPQYLPHPQQQHPQYDMPMSAEPAALHGHGGQFYDGAYDGYYHQQQQRLQQQQQQQQMAYQMQHLPHHPSHLPPSHHPHLPPPHAHAHMGPLAYAAHAHAIQVQHTDDAASKETQYLRRRCFNCHTTEPPSWRRSTLNPGKIVCNKCGLYERTHLRPRPLRFDELRAGNKARKGGAAGGGVAKREGGSPKQPASSPKGRRGSVGSNGSGTQSSGASDWDDAASVYSASTPSTSFNSPHPPPLALASPGRSSASRSPPLLSSPPHSAGLALGIRLPHAPEIPGLRTKPRSNTTGGVGMGYGAGSPAHLGASPHAGYASPPGHVLHHVGSSGSLHDEVLSGAGAGELYRRTSMPDMHAGPGTAWEDGGYGGYGMGMVSVKEEPRSVLV</sequence>
<reference evidence="4" key="1">
    <citation type="submission" date="2020-05" db="EMBL/GenBank/DDBJ databases">
        <title>Mycena genomes resolve the evolution of fungal bioluminescence.</title>
        <authorList>
            <person name="Tsai I.J."/>
        </authorList>
    </citation>
    <scope>NUCLEOTIDE SEQUENCE</scope>
    <source>
        <strain evidence="4">171206Taipei</strain>
    </source>
</reference>
<feature type="compositionally biased region" description="Pro residues" evidence="2">
    <location>
        <begin position="30"/>
        <end position="39"/>
    </location>
</feature>
<feature type="region of interest" description="Disordered" evidence="2">
    <location>
        <begin position="300"/>
        <end position="442"/>
    </location>
</feature>
<accession>A0A8H6SNT3</accession>
<dbReference type="GO" id="GO:0043565">
    <property type="term" value="F:sequence-specific DNA binding"/>
    <property type="evidence" value="ECO:0007669"/>
    <property type="project" value="InterPro"/>
</dbReference>
<proteinExistence type="predicted"/>
<keyword evidence="1" id="KW-0863">Zinc-finger</keyword>
<feature type="compositionally biased region" description="Polar residues" evidence="2">
    <location>
        <begin position="364"/>
        <end position="374"/>
    </location>
</feature>
<feature type="region of interest" description="Disordered" evidence="2">
    <location>
        <begin position="183"/>
        <end position="227"/>
    </location>
</feature>
<feature type="domain" description="GATA-type" evidence="3">
    <location>
        <begin position="258"/>
        <end position="311"/>
    </location>
</feature>
<evidence type="ECO:0000313" key="4">
    <source>
        <dbReference type="EMBL" id="KAF7302265.1"/>
    </source>
</evidence>
<evidence type="ECO:0000313" key="5">
    <source>
        <dbReference type="Proteomes" id="UP000636479"/>
    </source>
</evidence>
<dbReference type="PROSITE" id="PS50114">
    <property type="entry name" value="GATA_ZN_FINGER_2"/>
    <property type="match status" value="1"/>
</dbReference>
<gene>
    <name evidence="4" type="ORF">MIND_00793600</name>
</gene>
<dbReference type="GO" id="GO:0045944">
    <property type="term" value="P:positive regulation of transcription by RNA polymerase II"/>
    <property type="evidence" value="ECO:0007669"/>
    <property type="project" value="TreeGrafter"/>
</dbReference>
<dbReference type="GO" id="GO:0016592">
    <property type="term" value="C:mediator complex"/>
    <property type="evidence" value="ECO:0007669"/>
    <property type="project" value="TreeGrafter"/>
</dbReference>
<evidence type="ECO:0000256" key="1">
    <source>
        <dbReference type="PROSITE-ProRule" id="PRU00094"/>
    </source>
</evidence>
<dbReference type="Proteomes" id="UP000636479">
    <property type="component" value="Unassembled WGS sequence"/>
</dbReference>
<name>A0A8H6SNT3_9AGAR</name>
<dbReference type="InterPro" id="IPR013088">
    <property type="entry name" value="Znf_NHR/GATA"/>
</dbReference>
<dbReference type="SUPFAM" id="SSF57716">
    <property type="entry name" value="Glucocorticoid receptor-like (DNA-binding domain)"/>
    <property type="match status" value="1"/>
</dbReference>
<feature type="compositionally biased region" description="Low complexity" evidence="2">
    <location>
        <begin position="18"/>
        <end position="29"/>
    </location>
</feature>
<comment type="caution">
    <text evidence="4">The sequence shown here is derived from an EMBL/GenBank/DDBJ whole genome shotgun (WGS) entry which is preliminary data.</text>
</comment>
<dbReference type="GeneID" id="59347137"/>
<dbReference type="PANTHER" id="PTHR46007">
    <property type="entry name" value="MEDIATOR OF RNA POLYMERASE II TRANSCRIPTION SUBUNIT 12"/>
    <property type="match status" value="1"/>
</dbReference>
<feature type="compositionally biased region" description="Low complexity" evidence="2">
    <location>
        <begin position="183"/>
        <end position="203"/>
    </location>
</feature>
<feature type="compositionally biased region" description="Low complexity" evidence="2">
    <location>
        <begin position="341"/>
        <end position="355"/>
    </location>
</feature>
<dbReference type="GO" id="GO:0003713">
    <property type="term" value="F:transcription coactivator activity"/>
    <property type="evidence" value="ECO:0007669"/>
    <property type="project" value="TreeGrafter"/>
</dbReference>
<dbReference type="InterPro" id="IPR000679">
    <property type="entry name" value="Znf_GATA"/>
</dbReference>
<dbReference type="Pfam" id="PF00320">
    <property type="entry name" value="GATA"/>
    <property type="match status" value="1"/>
</dbReference>
<dbReference type="RefSeq" id="XP_037220265.1">
    <property type="nucleotide sequence ID" value="XM_037364621.1"/>
</dbReference>
<feature type="region of interest" description="Disordered" evidence="2">
    <location>
        <begin position="1"/>
        <end position="119"/>
    </location>
</feature>
<feature type="compositionally biased region" description="Low complexity" evidence="2">
    <location>
        <begin position="105"/>
        <end position="118"/>
    </location>
</feature>